<organism evidence="1 2">
    <name type="scientific">Blastopirellula retiformator</name>
    <dbReference type="NCBI Taxonomy" id="2527970"/>
    <lineage>
        <taxon>Bacteria</taxon>
        <taxon>Pseudomonadati</taxon>
        <taxon>Planctomycetota</taxon>
        <taxon>Planctomycetia</taxon>
        <taxon>Pirellulales</taxon>
        <taxon>Pirellulaceae</taxon>
        <taxon>Blastopirellula</taxon>
    </lineage>
</organism>
<dbReference type="AlphaFoldDB" id="A0A5C5VN59"/>
<dbReference type="Proteomes" id="UP000318878">
    <property type="component" value="Unassembled WGS sequence"/>
</dbReference>
<evidence type="ECO:0008006" key="3">
    <source>
        <dbReference type="Google" id="ProtNLM"/>
    </source>
</evidence>
<reference evidence="1 2" key="1">
    <citation type="submission" date="2019-02" db="EMBL/GenBank/DDBJ databases">
        <title>Deep-cultivation of Planctomycetes and their phenomic and genomic characterization uncovers novel biology.</title>
        <authorList>
            <person name="Wiegand S."/>
            <person name="Jogler M."/>
            <person name="Boedeker C."/>
            <person name="Pinto D."/>
            <person name="Vollmers J."/>
            <person name="Rivas-Marin E."/>
            <person name="Kohn T."/>
            <person name="Peeters S.H."/>
            <person name="Heuer A."/>
            <person name="Rast P."/>
            <person name="Oberbeckmann S."/>
            <person name="Bunk B."/>
            <person name="Jeske O."/>
            <person name="Meyerdierks A."/>
            <person name="Storesund J.E."/>
            <person name="Kallscheuer N."/>
            <person name="Luecker S."/>
            <person name="Lage O.M."/>
            <person name="Pohl T."/>
            <person name="Merkel B.J."/>
            <person name="Hornburger P."/>
            <person name="Mueller R.-W."/>
            <person name="Bruemmer F."/>
            <person name="Labrenz M."/>
            <person name="Spormann A.M."/>
            <person name="Op Den Camp H."/>
            <person name="Overmann J."/>
            <person name="Amann R."/>
            <person name="Jetten M.S.M."/>
            <person name="Mascher T."/>
            <person name="Medema M.H."/>
            <person name="Devos D.P."/>
            <person name="Kaster A.-K."/>
            <person name="Ovreas L."/>
            <person name="Rohde M."/>
            <person name="Galperin M.Y."/>
            <person name="Jogler C."/>
        </authorList>
    </citation>
    <scope>NUCLEOTIDE SEQUENCE [LARGE SCALE GENOMIC DNA]</scope>
    <source>
        <strain evidence="1 2">Enr8</strain>
    </source>
</reference>
<evidence type="ECO:0000313" key="1">
    <source>
        <dbReference type="EMBL" id="TWT39335.1"/>
    </source>
</evidence>
<dbReference type="OrthoDB" id="515110at2"/>
<dbReference type="RefSeq" id="WP_146429512.1">
    <property type="nucleotide sequence ID" value="NZ_SJPF01000001.1"/>
</dbReference>
<proteinExistence type="predicted"/>
<comment type="caution">
    <text evidence="1">The sequence shown here is derived from an EMBL/GenBank/DDBJ whole genome shotgun (WGS) entry which is preliminary data.</text>
</comment>
<sequence>MPTIQQLQTTLQSLHGEALSLTPEPRESLAAAEAELGLTLPAALSDYYALCSHSDLPNQAHNRLLGPGELELREESLLFYVENQGVTVWGVLPEHLELDDPPVHAAFNDDQLEWELEDDLLSHFLLRMAYWQAVNGGLPNLGLGTATSETHQQAQEAWPLLLRDEVYRLSFYGGAGQVVCLFDQEEGSGEIQAATQTPQQMEAVNEVLKVEWDSVEMADD</sequence>
<keyword evidence="2" id="KW-1185">Reference proteome</keyword>
<protein>
    <recommendedName>
        <fullName evidence="3">Knr4/Smi1-like domain-containing protein</fullName>
    </recommendedName>
</protein>
<name>A0A5C5VN59_9BACT</name>
<accession>A0A5C5VN59</accession>
<dbReference type="EMBL" id="SJPF01000001">
    <property type="protein sequence ID" value="TWT39335.1"/>
    <property type="molecule type" value="Genomic_DNA"/>
</dbReference>
<gene>
    <name evidence="1" type="ORF">Enr8_10330</name>
</gene>
<evidence type="ECO:0000313" key="2">
    <source>
        <dbReference type="Proteomes" id="UP000318878"/>
    </source>
</evidence>